<dbReference type="FunFam" id="3.30.505.10:FF:000080">
    <property type="entry name" value="Pi3K21B, isoform C"/>
    <property type="match status" value="1"/>
</dbReference>
<name>A0A8S1DSP4_9INSE</name>
<dbReference type="CDD" id="cd20830">
    <property type="entry name" value="C1_PIK3R-like_rpt2"/>
    <property type="match status" value="1"/>
</dbReference>
<evidence type="ECO:0000256" key="4">
    <source>
        <dbReference type="PROSITE-ProRule" id="PRU00191"/>
    </source>
</evidence>
<dbReference type="PROSITE" id="PS50105">
    <property type="entry name" value="SAM_DOMAIN"/>
    <property type="match status" value="1"/>
</dbReference>
<accession>A0A8S1DSP4</accession>
<comment type="caution">
    <text evidence="11">The sequence shown here is derived from an EMBL/GenBank/DDBJ whole genome shotgun (WGS) entry which is preliminary data.</text>
</comment>
<dbReference type="SMART" id="SM00324">
    <property type="entry name" value="RhoGAP"/>
    <property type="match status" value="1"/>
</dbReference>
<dbReference type="Pfam" id="PF07647">
    <property type="entry name" value="SAM_2"/>
    <property type="match status" value="1"/>
</dbReference>
<keyword evidence="5" id="KW-0175">Coiled coil</keyword>
<dbReference type="EMBL" id="CADEPI010000313">
    <property type="protein sequence ID" value="CAB3383552.1"/>
    <property type="molecule type" value="Genomic_DNA"/>
</dbReference>
<dbReference type="InterPro" id="IPR046349">
    <property type="entry name" value="C1-like_sf"/>
</dbReference>
<evidence type="ECO:0000256" key="3">
    <source>
        <dbReference type="ARBA" id="ARBA00022833"/>
    </source>
</evidence>
<dbReference type="Pfam" id="PF00620">
    <property type="entry name" value="RhoGAP"/>
    <property type="match status" value="1"/>
</dbReference>
<feature type="domain" description="SH2" evidence="7">
    <location>
        <begin position="566"/>
        <end position="661"/>
    </location>
</feature>
<feature type="coiled-coil region" evidence="5">
    <location>
        <begin position="760"/>
        <end position="801"/>
    </location>
</feature>
<dbReference type="PROSITE" id="PS50238">
    <property type="entry name" value="RHOGAP"/>
    <property type="match status" value="1"/>
</dbReference>
<dbReference type="InterPro" id="IPR002219">
    <property type="entry name" value="PKC_DAG/PE"/>
</dbReference>
<dbReference type="GO" id="GO:0005096">
    <property type="term" value="F:GTPase activator activity"/>
    <property type="evidence" value="ECO:0007669"/>
    <property type="project" value="UniProtKB-KW"/>
</dbReference>
<evidence type="ECO:0000256" key="6">
    <source>
        <dbReference type="SAM" id="MobiDB-lite"/>
    </source>
</evidence>
<dbReference type="InterPro" id="IPR000980">
    <property type="entry name" value="SH2"/>
</dbReference>
<dbReference type="SUPFAM" id="SSF57889">
    <property type="entry name" value="Cysteine-rich domain"/>
    <property type="match status" value="1"/>
</dbReference>
<dbReference type="PANTHER" id="PTHR46075">
    <property type="entry name" value="CHIMERIN FAMILY MEMBER"/>
    <property type="match status" value="1"/>
</dbReference>
<evidence type="ECO:0000256" key="1">
    <source>
        <dbReference type="ARBA" id="ARBA00022468"/>
    </source>
</evidence>
<dbReference type="InterPro" id="IPR000198">
    <property type="entry name" value="RhoGAP_dom"/>
</dbReference>
<evidence type="ECO:0000313" key="11">
    <source>
        <dbReference type="EMBL" id="CAB3383552.1"/>
    </source>
</evidence>
<dbReference type="Gene3D" id="1.10.287.1490">
    <property type="match status" value="1"/>
</dbReference>
<dbReference type="InterPro" id="IPR013761">
    <property type="entry name" value="SAM/pointed_sf"/>
</dbReference>
<keyword evidence="2" id="KW-0479">Metal-binding</keyword>
<dbReference type="InterPro" id="IPR036860">
    <property type="entry name" value="SH2_dom_sf"/>
</dbReference>
<evidence type="ECO:0000256" key="2">
    <source>
        <dbReference type="ARBA" id="ARBA00022723"/>
    </source>
</evidence>
<evidence type="ECO:0000259" key="9">
    <source>
        <dbReference type="PROSITE" id="PS50105"/>
    </source>
</evidence>
<feature type="domain" description="SAM" evidence="9">
    <location>
        <begin position="196"/>
        <end position="259"/>
    </location>
</feature>
<dbReference type="Pfam" id="PF00130">
    <property type="entry name" value="C1_1"/>
    <property type="match status" value="1"/>
</dbReference>
<dbReference type="Gene3D" id="1.10.150.50">
    <property type="entry name" value="Transcription Factor, Ets-1"/>
    <property type="match status" value="1"/>
</dbReference>
<dbReference type="CDD" id="cd09942">
    <property type="entry name" value="SH2_nSH2_p85_like"/>
    <property type="match status" value="1"/>
</dbReference>
<dbReference type="PANTHER" id="PTHR46075:SF5">
    <property type="entry name" value="PHOSPHATIDYLINOSITOL 3-KINASE REGULATORY SUBUNIT ALPHA"/>
    <property type="match status" value="1"/>
</dbReference>
<dbReference type="PROSITE" id="PS50001">
    <property type="entry name" value="SH2"/>
    <property type="match status" value="1"/>
</dbReference>
<protein>
    <recommendedName>
        <fullName evidence="13">Phosphatidylinositol 3-kinase regulatory subunit alpha</fullName>
    </recommendedName>
</protein>
<dbReference type="Proteomes" id="UP000494165">
    <property type="component" value="Unassembled WGS sequence"/>
</dbReference>
<dbReference type="InterPro" id="IPR008936">
    <property type="entry name" value="Rho_GTPase_activation_prot"/>
</dbReference>
<feature type="region of interest" description="Disordered" evidence="6">
    <location>
        <begin position="73"/>
        <end position="98"/>
    </location>
</feature>
<dbReference type="AlphaFoldDB" id="A0A8S1DSP4"/>
<feature type="coiled-coil region" evidence="5">
    <location>
        <begin position="675"/>
        <end position="709"/>
    </location>
</feature>
<dbReference type="InterPro" id="IPR032498">
    <property type="entry name" value="PI3K_P85_iSH2"/>
</dbReference>
<dbReference type="Gene3D" id="3.30.505.10">
    <property type="entry name" value="SH2 domain"/>
    <property type="match status" value="1"/>
</dbReference>
<evidence type="ECO:0000256" key="5">
    <source>
        <dbReference type="SAM" id="Coils"/>
    </source>
</evidence>
<dbReference type="CDD" id="cd00159">
    <property type="entry name" value="RhoGAP"/>
    <property type="match status" value="1"/>
</dbReference>
<organism evidence="11 12">
    <name type="scientific">Cloeon dipterum</name>
    <dbReference type="NCBI Taxonomy" id="197152"/>
    <lineage>
        <taxon>Eukaryota</taxon>
        <taxon>Metazoa</taxon>
        <taxon>Ecdysozoa</taxon>
        <taxon>Arthropoda</taxon>
        <taxon>Hexapoda</taxon>
        <taxon>Insecta</taxon>
        <taxon>Pterygota</taxon>
        <taxon>Palaeoptera</taxon>
        <taxon>Ephemeroptera</taxon>
        <taxon>Pisciforma</taxon>
        <taxon>Baetidae</taxon>
        <taxon>Cloeon</taxon>
    </lineage>
</organism>
<keyword evidence="3" id="KW-0862">Zinc</keyword>
<dbReference type="PRINTS" id="PR00678">
    <property type="entry name" value="PI3KINASEP85"/>
</dbReference>
<dbReference type="Pfam" id="PF00017">
    <property type="entry name" value="SH2"/>
    <property type="match status" value="1"/>
</dbReference>
<dbReference type="Pfam" id="PF16454">
    <property type="entry name" value="PI3K_P85_iSH2"/>
    <property type="match status" value="1"/>
</dbReference>
<sequence>MQQEAAACPLMSLLLCEVMQAPGPTNGPLTAPGTADQLSAIFAQLDKKMAPTMALNVDADNYMLRPRSSSFTAPGAATASGGGGGGNSPAAKSPLGRIGPLDLDELSLRRRPRTASEATAGAVFATSDCAFASTSHGLPCDCRPRCCCQCIPVLECQACFHVMCAASAAVSSAASCPRTANQSPSIFTRPIPLDEWTVGNVAEWLAVLNLYRYAGVFKAKDIKGSDLINLDREKLTNMGIKDEFHLETILHCVRELINSNQVDPMEAPSESNDNGQPHNLHEHSFSKLTRCAKCNKFLRGLHHQGFQCKDCGAAAHRSCSAIGLGPCRPHGPSPLQSVFGTPLCAQVNNSPAPPLVIKCIKHLELKASQETMDPYKVYRTAANAEKVEELRKKLNEDVANTDLSPYEPPVIASVLKKFLRELPDPVIPVQWYDKFIEASKIKSDEQCISRLNQLVEELPEQHRSTLTVLMQHFCWLCQTQYARGVREPPTILVQVLCHLFLRPSWTKIMQVVYNTEAHIRIMELLLLQGQWGKALPQFSTAPPPPPPRKPSRIEVSPETLLYEAEWYWGEVTREEVNEKMQNSPDGTFLVRDASNKTGEYTLTVRKGGDNKLIKIYCSKYGKYGFTDPFRFNSVIELINFYRNQSLVNYNPTLDTRLLYPLSKFQQEDELISSDVDKVVGQLLEANRELENKLRQDQELRVKYTKLQNEMNMKRQALDAFDDAILMFKEQVSMHNDFQTKAQPHEVDMLSANRTMLLDRLRQLEDSRAQLDKSIKQKIADCRILERDINTLKAELRILDKSKDACVK</sequence>
<keyword evidence="4" id="KW-0727">SH2 domain</keyword>
<evidence type="ECO:0008006" key="13">
    <source>
        <dbReference type="Google" id="ProtNLM"/>
    </source>
</evidence>
<dbReference type="SUPFAM" id="SSF48350">
    <property type="entry name" value="GTPase activation domain, GAP"/>
    <property type="match status" value="1"/>
</dbReference>
<dbReference type="InterPro" id="IPR051854">
    <property type="entry name" value="Rho-type_GAP"/>
</dbReference>
<dbReference type="SUPFAM" id="SSF55550">
    <property type="entry name" value="SH2 domain"/>
    <property type="match status" value="1"/>
</dbReference>
<feature type="domain" description="Rho-GAP" evidence="10">
    <location>
        <begin position="333"/>
        <end position="533"/>
    </location>
</feature>
<evidence type="ECO:0000259" key="7">
    <source>
        <dbReference type="PROSITE" id="PS50001"/>
    </source>
</evidence>
<dbReference type="InterPro" id="IPR035022">
    <property type="entry name" value="PI3kinase_P85_nSH2"/>
</dbReference>
<evidence type="ECO:0000313" key="12">
    <source>
        <dbReference type="Proteomes" id="UP000494165"/>
    </source>
</evidence>
<feature type="domain" description="Phorbol-ester/DAG-type" evidence="8">
    <location>
        <begin position="277"/>
        <end position="327"/>
    </location>
</feature>
<dbReference type="GO" id="GO:0046872">
    <property type="term" value="F:metal ion binding"/>
    <property type="evidence" value="ECO:0007669"/>
    <property type="project" value="UniProtKB-KW"/>
</dbReference>
<dbReference type="SMART" id="SM00454">
    <property type="entry name" value="SAM"/>
    <property type="match status" value="1"/>
</dbReference>
<dbReference type="PROSITE" id="PS00479">
    <property type="entry name" value="ZF_DAG_PE_1"/>
    <property type="match status" value="1"/>
</dbReference>
<dbReference type="Gene3D" id="3.30.60.20">
    <property type="match status" value="1"/>
</dbReference>
<dbReference type="SUPFAM" id="SSF47769">
    <property type="entry name" value="SAM/Pointed domain"/>
    <property type="match status" value="1"/>
</dbReference>
<dbReference type="InterPro" id="IPR001660">
    <property type="entry name" value="SAM"/>
</dbReference>
<dbReference type="GO" id="GO:0007165">
    <property type="term" value="P:signal transduction"/>
    <property type="evidence" value="ECO:0007669"/>
    <property type="project" value="InterPro"/>
</dbReference>
<evidence type="ECO:0000259" key="10">
    <source>
        <dbReference type="PROSITE" id="PS50238"/>
    </source>
</evidence>
<keyword evidence="12" id="KW-1185">Reference proteome</keyword>
<dbReference type="OrthoDB" id="3175255at2759"/>
<evidence type="ECO:0000259" key="8">
    <source>
        <dbReference type="PROSITE" id="PS50081"/>
    </source>
</evidence>
<proteinExistence type="predicted"/>
<keyword evidence="1" id="KW-0343">GTPase activation</keyword>
<dbReference type="PRINTS" id="PR00401">
    <property type="entry name" value="SH2DOMAIN"/>
</dbReference>
<dbReference type="PROSITE" id="PS50081">
    <property type="entry name" value="ZF_DAG_PE_2"/>
    <property type="match status" value="1"/>
</dbReference>
<dbReference type="SMART" id="SM00252">
    <property type="entry name" value="SH2"/>
    <property type="match status" value="1"/>
</dbReference>
<dbReference type="SMART" id="SM00109">
    <property type="entry name" value="C1"/>
    <property type="match status" value="1"/>
</dbReference>
<reference evidence="11 12" key="1">
    <citation type="submission" date="2020-04" db="EMBL/GenBank/DDBJ databases">
        <authorList>
            <person name="Alioto T."/>
            <person name="Alioto T."/>
            <person name="Gomez Garrido J."/>
        </authorList>
    </citation>
    <scope>NUCLEOTIDE SEQUENCE [LARGE SCALE GENOMIC DNA]</scope>
</reference>
<dbReference type="Gene3D" id="1.10.555.10">
    <property type="entry name" value="Rho GTPase activation protein"/>
    <property type="match status" value="1"/>
</dbReference>
<gene>
    <name evidence="11" type="ORF">CLODIP_2_CD02714</name>
</gene>